<dbReference type="Proteomes" id="UP000524246">
    <property type="component" value="Unassembled WGS sequence"/>
</dbReference>
<gene>
    <name evidence="1" type="ORF">GYA55_10745</name>
</gene>
<organism evidence="1 2">
    <name type="scientific">SAR324 cluster bacterium</name>
    <dbReference type="NCBI Taxonomy" id="2024889"/>
    <lineage>
        <taxon>Bacteria</taxon>
        <taxon>Deltaproteobacteria</taxon>
        <taxon>SAR324 cluster</taxon>
    </lineage>
</organism>
<name>A0A7X9IKW2_9DELT</name>
<reference evidence="1 2" key="1">
    <citation type="journal article" date="2020" name="Biotechnol. Biofuels">
        <title>New insights from the biogas microbiome by comprehensive genome-resolved metagenomics of nearly 1600 species originating from multiple anaerobic digesters.</title>
        <authorList>
            <person name="Campanaro S."/>
            <person name="Treu L."/>
            <person name="Rodriguez-R L.M."/>
            <person name="Kovalovszki A."/>
            <person name="Ziels R.M."/>
            <person name="Maus I."/>
            <person name="Zhu X."/>
            <person name="Kougias P.G."/>
            <person name="Basile A."/>
            <person name="Luo G."/>
            <person name="Schluter A."/>
            <person name="Konstantinidis K.T."/>
            <person name="Angelidaki I."/>
        </authorList>
    </citation>
    <scope>NUCLEOTIDE SEQUENCE [LARGE SCALE GENOMIC DNA]</scope>
    <source>
        <strain evidence="1">AS27yjCOA_65</strain>
    </source>
</reference>
<evidence type="ECO:0000313" key="2">
    <source>
        <dbReference type="Proteomes" id="UP000524246"/>
    </source>
</evidence>
<feature type="non-terminal residue" evidence="1">
    <location>
        <position position="272"/>
    </location>
</feature>
<accession>A0A7X9IKW2</accession>
<dbReference type="EMBL" id="JAAZON010000488">
    <property type="protein sequence ID" value="NMC63627.1"/>
    <property type="molecule type" value="Genomic_DNA"/>
</dbReference>
<proteinExistence type="predicted"/>
<protein>
    <submittedName>
        <fullName evidence="1">Uncharacterized protein</fullName>
    </submittedName>
</protein>
<sequence length="272" mass="31130">MFTDKANIKELVDNLLERQVTLYHACQLVDFCSYLELGGIPSREKLTSSGLKFTTFETDETDRKNDVWDKVFLNFTDFGKTFVDGHGATPNPYGPILLEVDPRSLLEADDVSITLRSAGSADFKRENESISTLVEFNKLFVYSKRDENIHQRKYVKFSSQLQKDFNNSRATSPEINCRFKNGLIPSKHISHIKVDQYDLQKTTLPKLVSQLLKKNKLSIETSIRYNKTRYKLNDEIAKIISEKTPSLEGLRGIEGISKNLIIWIDQLEAANL</sequence>
<dbReference type="AlphaFoldDB" id="A0A7X9IKW2"/>
<evidence type="ECO:0000313" key="1">
    <source>
        <dbReference type="EMBL" id="NMC63627.1"/>
    </source>
</evidence>
<comment type="caution">
    <text evidence="1">The sequence shown here is derived from an EMBL/GenBank/DDBJ whole genome shotgun (WGS) entry which is preliminary data.</text>
</comment>